<dbReference type="Proteomes" id="UP001500218">
    <property type="component" value="Unassembled WGS sequence"/>
</dbReference>
<organism evidence="1 2">
    <name type="scientific">Luedemannella flava</name>
    <dbReference type="NCBI Taxonomy" id="349316"/>
    <lineage>
        <taxon>Bacteria</taxon>
        <taxon>Bacillati</taxon>
        <taxon>Actinomycetota</taxon>
        <taxon>Actinomycetes</taxon>
        <taxon>Micromonosporales</taxon>
        <taxon>Micromonosporaceae</taxon>
        <taxon>Luedemannella</taxon>
    </lineage>
</organism>
<evidence type="ECO:0000313" key="1">
    <source>
        <dbReference type="EMBL" id="GAA1819637.1"/>
    </source>
</evidence>
<keyword evidence="2" id="KW-1185">Reference proteome</keyword>
<protein>
    <submittedName>
        <fullName evidence="1">Uncharacterized protein</fullName>
    </submittedName>
</protein>
<gene>
    <name evidence="1" type="ORF">GCM10009682_45220</name>
</gene>
<sequence>MNSKENLTDGSYRARVPKGMDTPEATLLELVERIADEDPEGACSLFTLGAQTTFAQESETKDCVTAMQIVVDKVTDKENFEAAKLKPSGEWPGVVITGDSAEFGSTTCTGWDGPGVKSGLDTGDLGRFGLKKTDDGWLINENKIQGGGTCGG</sequence>
<dbReference type="EMBL" id="BAAALT010000164">
    <property type="protein sequence ID" value="GAA1819637.1"/>
    <property type="molecule type" value="Genomic_DNA"/>
</dbReference>
<evidence type="ECO:0000313" key="2">
    <source>
        <dbReference type="Proteomes" id="UP001500218"/>
    </source>
</evidence>
<comment type="caution">
    <text evidence="1">The sequence shown here is derived from an EMBL/GenBank/DDBJ whole genome shotgun (WGS) entry which is preliminary data.</text>
</comment>
<proteinExistence type="predicted"/>
<name>A0ABP4YLY4_9ACTN</name>
<accession>A0ABP4YLY4</accession>
<reference evidence="2" key="1">
    <citation type="journal article" date="2019" name="Int. J. Syst. Evol. Microbiol.">
        <title>The Global Catalogue of Microorganisms (GCM) 10K type strain sequencing project: providing services to taxonomists for standard genome sequencing and annotation.</title>
        <authorList>
            <consortium name="The Broad Institute Genomics Platform"/>
            <consortium name="The Broad Institute Genome Sequencing Center for Infectious Disease"/>
            <person name="Wu L."/>
            <person name="Ma J."/>
        </authorList>
    </citation>
    <scope>NUCLEOTIDE SEQUENCE [LARGE SCALE GENOMIC DNA]</scope>
    <source>
        <strain evidence="2">JCM 13250</strain>
    </source>
</reference>